<evidence type="ECO:0000256" key="2">
    <source>
        <dbReference type="ARBA" id="ARBA00022630"/>
    </source>
</evidence>
<dbReference type="Pfam" id="PF12766">
    <property type="entry name" value="Pyridox_oxase_2"/>
    <property type="match status" value="1"/>
</dbReference>
<feature type="domain" description="Pyridoxamine 5'-phosphate oxidase Alr4036 family FMN-binding" evidence="5">
    <location>
        <begin position="21"/>
        <end position="102"/>
    </location>
</feature>
<dbReference type="PANTHER" id="PTHR10851">
    <property type="entry name" value="PYRIDOXINE-5-PHOSPHATE OXIDASE"/>
    <property type="match status" value="1"/>
</dbReference>
<evidence type="ECO:0000313" key="6">
    <source>
        <dbReference type="EMBL" id="MDN3205045.1"/>
    </source>
</evidence>
<proteinExistence type="predicted"/>
<dbReference type="RefSeq" id="WP_290000901.1">
    <property type="nucleotide sequence ID" value="NZ_JAUEPH010000005.1"/>
</dbReference>
<comment type="caution">
    <text evidence="6">The sequence shown here is derived from an EMBL/GenBank/DDBJ whole genome shotgun (WGS) entry which is preliminary data.</text>
</comment>
<dbReference type="InterPro" id="IPR012349">
    <property type="entry name" value="Split_barrel_FMN-bd"/>
</dbReference>
<dbReference type="InterPro" id="IPR000659">
    <property type="entry name" value="Pyridox_Oxase"/>
</dbReference>
<evidence type="ECO:0000256" key="3">
    <source>
        <dbReference type="ARBA" id="ARBA00022643"/>
    </source>
</evidence>
<dbReference type="SUPFAM" id="SSF50475">
    <property type="entry name" value="FMN-binding split barrel"/>
    <property type="match status" value="1"/>
</dbReference>
<keyword evidence="7" id="KW-1185">Reference proteome</keyword>
<reference evidence="6" key="1">
    <citation type="submission" date="2023-06" db="EMBL/GenBank/DDBJ databases">
        <title>Robiginitalea aurantiacus sp. nov. and Algoriphagus sediminis sp. nov., isolated from coastal sediment.</title>
        <authorList>
            <person name="Zhou Z.Y."/>
            <person name="An J."/>
            <person name="Jia Y.W."/>
            <person name="Du Z.J."/>
        </authorList>
    </citation>
    <scope>NUCLEOTIDE SEQUENCE</scope>
    <source>
        <strain evidence="6">C2-7</strain>
    </source>
</reference>
<dbReference type="PANTHER" id="PTHR10851:SF3">
    <property type="entry name" value="PYRIDOXINE_PYRIDOXAMINE 5'-PHOSPHATE OXIDASE 2"/>
    <property type="match status" value="1"/>
</dbReference>
<keyword evidence="2" id="KW-0285">Flavoprotein</keyword>
<dbReference type="Gene3D" id="2.30.110.10">
    <property type="entry name" value="Electron Transport, Fmn-binding Protein, Chain A"/>
    <property type="match status" value="1"/>
</dbReference>
<evidence type="ECO:0000256" key="4">
    <source>
        <dbReference type="ARBA" id="ARBA00023002"/>
    </source>
</evidence>
<evidence type="ECO:0000256" key="1">
    <source>
        <dbReference type="ARBA" id="ARBA00001917"/>
    </source>
</evidence>
<accession>A0ABT7YEU4</accession>
<dbReference type="EMBL" id="JAUEPH010000005">
    <property type="protein sequence ID" value="MDN3205045.1"/>
    <property type="molecule type" value="Genomic_DNA"/>
</dbReference>
<evidence type="ECO:0000313" key="7">
    <source>
        <dbReference type="Proteomes" id="UP001171916"/>
    </source>
</evidence>
<evidence type="ECO:0000259" key="5">
    <source>
        <dbReference type="Pfam" id="PF12766"/>
    </source>
</evidence>
<dbReference type="Proteomes" id="UP001171916">
    <property type="component" value="Unassembled WGS sequence"/>
</dbReference>
<gene>
    <name evidence="6" type="ORF">QVH07_12850</name>
</gene>
<keyword evidence="3" id="KW-0288">FMN</keyword>
<name>A0ABT7YEU4_9BACT</name>
<comment type="cofactor">
    <cofactor evidence="1">
        <name>FMN</name>
        <dbReference type="ChEBI" id="CHEBI:58210"/>
    </cofactor>
</comment>
<organism evidence="6 7">
    <name type="scientific">Algoriphagus sediminis</name>
    <dbReference type="NCBI Taxonomy" id="3057113"/>
    <lineage>
        <taxon>Bacteria</taxon>
        <taxon>Pseudomonadati</taxon>
        <taxon>Bacteroidota</taxon>
        <taxon>Cytophagia</taxon>
        <taxon>Cytophagales</taxon>
        <taxon>Cyclobacteriaceae</taxon>
        <taxon>Algoriphagus</taxon>
    </lineage>
</organism>
<dbReference type="InterPro" id="IPR024624">
    <property type="entry name" value="Pyridox_Oxase_Alr4036_FMN-bd"/>
</dbReference>
<keyword evidence="4" id="KW-0560">Oxidoreductase</keyword>
<sequence>MLFDSKNTRDEIWTAVAHELHRGALDSKHAFRYVNLATNGKGYPEIRTVVLRGVDADLNFYIFTDSRSQKVEEIKRDQPVSLHFYHPKKRVQIRVQAKAEIHQNNDLALELWQRVQGNAQKAYNSTFSPGEKIKSPSEGWDWPQEMNSDFFAVIRFKPEKIEALQLDRLNHLRIEFEKVAGEWEGQWLVP</sequence>
<protein>
    <submittedName>
        <fullName evidence="6">Pyridoxamine 5'-phosphate oxidase family protein</fullName>
    </submittedName>
</protein>